<dbReference type="GO" id="GO:0008170">
    <property type="term" value="F:N-methyltransferase activity"/>
    <property type="evidence" value="ECO:0007669"/>
    <property type="project" value="InterPro"/>
</dbReference>
<dbReference type="EMBL" id="FNAO01000005">
    <property type="protein sequence ID" value="SDE53737.1"/>
    <property type="molecule type" value="Genomic_DNA"/>
</dbReference>
<organism evidence="10 11">
    <name type="scientific">Pricia antarctica</name>
    <dbReference type="NCBI Taxonomy" id="641691"/>
    <lineage>
        <taxon>Bacteria</taxon>
        <taxon>Pseudomonadati</taxon>
        <taxon>Bacteroidota</taxon>
        <taxon>Flavobacteriia</taxon>
        <taxon>Flavobacteriales</taxon>
        <taxon>Flavobacteriaceae</taxon>
        <taxon>Pricia</taxon>
    </lineage>
</organism>
<evidence type="ECO:0000256" key="7">
    <source>
        <dbReference type="ARBA" id="ARBA00047942"/>
    </source>
</evidence>
<evidence type="ECO:0000256" key="6">
    <source>
        <dbReference type="ARBA" id="ARBA00022747"/>
    </source>
</evidence>
<comment type="catalytic activity">
    <reaction evidence="7">
        <text>a 2'-deoxyadenosine in DNA + S-adenosyl-L-methionine = an N(6)-methyl-2'-deoxyadenosine in DNA + S-adenosyl-L-homocysteine + H(+)</text>
        <dbReference type="Rhea" id="RHEA:15197"/>
        <dbReference type="Rhea" id="RHEA-COMP:12418"/>
        <dbReference type="Rhea" id="RHEA-COMP:12419"/>
        <dbReference type="ChEBI" id="CHEBI:15378"/>
        <dbReference type="ChEBI" id="CHEBI:57856"/>
        <dbReference type="ChEBI" id="CHEBI:59789"/>
        <dbReference type="ChEBI" id="CHEBI:90615"/>
        <dbReference type="ChEBI" id="CHEBI:90616"/>
        <dbReference type="EC" id="2.1.1.72"/>
    </reaction>
</comment>
<dbReference type="PRINTS" id="PR00507">
    <property type="entry name" value="N12N6MTFRASE"/>
</dbReference>
<keyword evidence="3" id="KW-0489">Methyltransferase</keyword>
<dbReference type="RefSeq" id="WP_091868947.1">
    <property type="nucleotide sequence ID" value="NZ_FNAO01000005.1"/>
</dbReference>
<dbReference type="Pfam" id="PF12161">
    <property type="entry name" value="HsdM_N"/>
    <property type="match status" value="1"/>
</dbReference>
<evidence type="ECO:0000259" key="9">
    <source>
        <dbReference type="Pfam" id="PF12161"/>
    </source>
</evidence>
<dbReference type="InterPro" id="IPR002052">
    <property type="entry name" value="DNA_methylase_N6_adenine_CS"/>
</dbReference>
<protein>
    <recommendedName>
        <fullName evidence="2">site-specific DNA-methyltransferase (adenine-specific)</fullName>
        <ecNumber evidence="2">2.1.1.72</ecNumber>
    </recommendedName>
</protein>
<dbReference type="InterPro" id="IPR003356">
    <property type="entry name" value="DNA_methylase_A-5"/>
</dbReference>
<dbReference type="Pfam" id="PF02384">
    <property type="entry name" value="N6_Mtase"/>
    <property type="match status" value="1"/>
</dbReference>
<dbReference type="InterPro" id="IPR038333">
    <property type="entry name" value="T1MK-like_N_sf"/>
</dbReference>
<accession>A0A1G7DQF7</accession>
<feature type="domain" description="N6 adenine-specific DNA methyltransferase N-terminal" evidence="9">
    <location>
        <begin position="14"/>
        <end position="128"/>
    </location>
</feature>
<dbReference type="GO" id="GO:0009007">
    <property type="term" value="F:site-specific DNA-methyltransferase (adenine-specific) activity"/>
    <property type="evidence" value="ECO:0007669"/>
    <property type="project" value="UniProtKB-EC"/>
</dbReference>
<dbReference type="InterPro" id="IPR052916">
    <property type="entry name" value="Type-I_RE_MTase_Subunit"/>
</dbReference>
<evidence type="ECO:0000259" key="8">
    <source>
        <dbReference type="Pfam" id="PF02384"/>
    </source>
</evidence>
<dbReference type="InterPro" id="IPR029063">
    <property type="entry name" value="SAM-dependent_MTases_sf"/>
</dbReference>
<keyword evidence="11" id="KW-1185">Reference proteome</keyword>
<dbReference type="Gene3D" id="3.40.50.150">
    <property type="entry name" value="Vaccinia Virus protein VP39"/>
    <property type="match status" value="1"/>
</dbReference>
<evidence type="ECO:0000256" key="2">
    <source>
        <dbReference type="ARBA" id="ARBA00011900"/>
    </source>
</evidence>
<keyword evidence="5" id="KW-0949">S-adenosyl-L-methionine</keyword>
<comment type="similarity">
    <text evidence="1">Belongs to the N(4)/N(6)-methyltransferase family.</text>
</comment>
<dbReference type="OrthoDB" id="9814572at2"/>
<dbReference type="PROSITE" id="PS00092">
    <property type="entry name" value="N6_MTASE"/>
    <property type="match status" value="1"/>
</dbReference>
<name>A0A1G7DQF7_9FLAO</name>
<keyword evidence="4" id="KW-0808">Transferase</keyword>
<feature type="domain" description="DNA methylase adenine-specific" evidence="8">
    <location>
        <begin position="172"/>
        <end position="510"/>
    </location>
</feature>
<gene>
    <name evidence="10" type="ORF">SAMN05421636_105424</name>
</gene>
<evidence type="ECO:0000256" key="5">
    <source>
        <dbReference type="ARBA" id="ARBA00022691"/>
    </source>
</evidence>
<sequence>MTKKKTAKADIDFEKELWDAANELRGAVSENNYKNYILPLVFLKHLSERFDIVHDELQDILNEPSSEYYTTDKAEKEYVLADPDEYRARNTFVIPKTASWQYLKDNAEQDDIKVKVDDAFDVIQELLTTYNPQLVNLLPRIFVKSELSAKQTGGIINLLSHPKFSEKENPESDILGRIYEYYIGRFAMAEGSGAGQFFTPGSIVRLLVELLEPYKGRIFDPACGSGGMFVQSLKFIREHGGDKSDISIYGQEMTAQTLRLCLMNLLLRNLSFDIKLGNSLLDDKFPELKADFVIANPPFNVSNWHPEDLPENDPRLFGPREEFTTDGSANYMWMQTFWNHLSDIGTAGIVMANGAMTSNTRGEKNVRQHMVDNGMIDAIVRLPDKLFLTTGIPACLFILSKNRDGKDGEHRERMKEILFLDAAKMGSMASRKLRVFSDEDISKIADTYHNWRIDPSVTSSLSIPRKTGSVEKPYEDIDGFCKAAILEEVQKQDYKLTPGIYVGTEAEEDDGIPFEEKMEDLKATLVEQFEKGEELKKQILANFEKL</sequence>
<dbReference type="EC" id="2.1.1.72" evidence="2"/>
<dbReference type="AlphaFoldDB" id="A0A1G7DQF7"/>
<dbReference type="GO" id="GO:0032259">
    <property type="term" value="P:methylation"/>
    <property type="evidence" value="ECO:0007669"/>
    <property type="project" value="UniProtKB-KW"/>
</dbReference>
<evidence type="ECO:0000256" key="3">
    <source>
        <dbReference type="ARBA" id="ARBA00022603"/>
    </source>
</evidence>
<dbReference type="GO" id="GO:0003677">
    <property type="term" value="F:DNA binding"/>
    <property type="evidence" value="ECO:0007669"/>
    <property type="project" value="InterPro"/>
</dbReference>
<dbReference type="SUPFAM" id="SSF53335">
    <property type="entry name" value="S-adenosyl-L-methionine-dependent methyltransferases"/>
    <property type="match status" value="1"/>
</dbReference>
<proteinExistence type="inferred from homology"/>
<evidence type="ECO:0000313" key="11">
    <source>
        <dbReference type="Proteomes" id="UP000199109"/>
    </source>
</evidence>
<dbReference type="Gene3D" id="1.20.1260.30">
    <property type="match status" value="1"/>
</dbReference>
<evidence type="ECO:0000256" key="1">
    <source>
        <dbReference type="ARBA" id="ARBA00006594"/>
    </source>
</evidence>
<dbReference type="PANTHER" id="PTHR42998:SF1">
    <property type="entry name" value="TYPE I RESTRICTION ENZYME HINDI METHYLASE SUBUNIT"/>
    <property type="match status" value="1"/>
</dbReference>
<evidence type="ECO:0000256" key="4">
    <source>
        <dbReference type="ARBA" id="ARBA00022679"/>
    </source>
</evidence>
<dbReference type="STRING" id="641691.SAMN05421636_105424"/>
<dbReference type="Proteomes" id="UP000199109">
    <property type="component" value="Unassembled WGS sequence"/>
</dbReference>
<dbReference type="PANTHER" id="PTHR42998">
    <property type="entry name" value="TYPE I RESTRICTION ENZYME HINDVIIP M PROTEIN-RELATED"/>
    <property type="match status" value="1"/>
</dbReference>
<dbReference type="InterPro" id="IPR022749">
    <property type="entry name" value="D12N6_MeTrfase_N"/>
</dbReference>
<reference evidence="10 11" key="1">
    <citation type="submission" date="2016-10" db="EMBL/GenBank/DDBJ databases">
        <authorList>
            <person name="de Groot N.N."/>
        </authorList>
    </citation>
    <scope>NUCLEOTIDE SEQUENCE [LARGE SCALE GENOMIC DNA]</scope>
    <source>
        <strain evidence="10 11">DSM 23421</strain>
    </source>
</reference>
<evidence type="ECO:0000313" key="10">
    <source>
        <dbReference type="EMBL" id="SDE53737.1"/>
    </source>
</evidence>
<keyword evidence="6" id="KW-0680">Restriction system</keyword>
<dbReference type="GO" id="GO:0009307">
    <property type="term" value="P:DNA restriction-modification system"/>
    <property type="evidence" value="ECO:0007669"/>
    <property type="project" value="UniProtKB-KW"/>
</dbReference>